<feature type="transmembrane region" description="Helical" evidence="1">
    <location>
        <begin position="94"/>
        <end position="115"/>
    </location>
</feature>
<proteinExistence type="predicted"/>
<evidence type="ECO:0000313" key="4">
    <source>
        <dbReference type="Proteomes" id="UP000279959"/>
    </source>
</evidence>
<feature type="transmembrane region" description="Helical" evidence="1">
    <location>
        <begin position="278"/>
        <end position="297"/>
    </location>
</feature>
<keyword evidence="4" id="KW-1185">Reference proteome</keyword>
<accession>A0A494W1T1</accession>
<evidence type="ECO:0000256" key="1">
    <source>
        <dbReference type="SAM" id="Phobius"/>
    </source>
</evidence>
<feature type="transmembrane region" description="Helical" evidence="1">
    <location>
        <begin position="29"/>
        <end position="48"/>
    </location>
</feature>
<dbReference type="KEGG" id="sami:SAMIE_1021040"/>
<dbReference type="RefSeq" id="WP_066700334.1">
    <property type="nucleotide sequence ID" value="NZ_AP018664.1"/>
</dbReference>
<dbReference type="PANTHER" id="PTHR34978">
    <property type="entry name" value="POSSIBLE SENSOR-TRANSDUCER PROTEIN BLAR"/>
    <property type="match status" value="1"/>
</dbReference>
<dbReference type="Pfam" id="PF05569">
    <property type="entry name" value="Peptidase_M56"/>
    <property type="match status" value="1"/>
</dbReference>
<feature type="transmembrane region" description="Helical" evidence="1">
    <location>
        <begin position="6"/>
        <end position="22"/>
    </location>
</feature>
<dbReference type="CDD" id="cd07341">
    <property type="entry name" value="M56_BlaR1_MecR1_like"/>
    <property type="match status" value="1"/>
</dbReference>
<organism evidence="3 4">
    <name type="scientific">Sphingobium amiense</name>
    <dbReference type="NCBI Taxonomy" id="135719"/>
    <lineage>
        <taxon>Bacteria</taxon>
        <taxon>Pseudomonadati</taxon>
        <taxon>Pseudomonadota</taxon>
        <taxon>Alphaproteobacteria</taxon>
        <taxon>Sphingomonadales</taxon>
        <taxon>Sphingomonadaceae</taxon>
        <taxon>Sphingobium</taxon>
    </lineage>
</organism>
<keyword evidence="1" id="KW-0812">Transmembrane</keyword>
<dbReference type="InterPro" id="IPR008756">
    <property type="entry name" value="Peptidase_M56"/>
</dbReference>
<evidence type="ECO:0000313" key="3">
    <source>
        <dbReference type="EMBL" id="BBD98603.1"/>
    </source>
</evidence>
<name>A0A494W1T1_9SPHN</name>
<keyword evidence="1" id="KW-0472">Membrane</keyword>
<evidence type="ECO:0000259" key="2">
    <source>
        <dbReference type="Pfam" id="PF05569"/>
    </source>
</evidence>
<feature type="transmembrane region" description="Helical" evidence="1">
    <location>
        <begin position="186"/>
        <end position="209"/>
    </location>
</feature>
<dbReference type="AlphaFoldDB" id="A0A494W1T1"/>
<keyword evidence="1" id="KW-1133">Transmembrane helix</keyword>
<protein>
    <submittedName>
        <fullName evidence="3">Energy transducer TonB</fullName>
    </submittedName>
</protein>
<dbReference type="InterPro" id="IPR052173">
    <property type="entry name" value="Beta-lactam_resp_regulator"/>
</dbReference>
<sequence>MSVWVAETLIATTLLMALVMMVRRPVARWLGAGTAYMLWALPLARMALPALPNDVDPSPLHVAVDQAGLPALLAVAPATAAAPVADTAMPWLEIAITLWLMGLIAFLAVQAVGYVRFRRHMLDGATDLGREGRIRLIASPHASGPLAFGVLRPFIVLPADFGLRYDPQEQDMAIAHERAHHERGDLAANMIALLLLAVHWCNPVAWIAYRAYRADQETACDARVLGVYGRDQAHAYGRAILKAAGGRQFAGACHLTRITALKGRLKMLSNHDMSLRRISWGMAAVALVTATGLALTASGSRAAQQMAAITQKVETADFARLSDLVAEPAAIAAPAEPAAPSAPAQSARASSASPVAVAALAAPDAPIAPAADMIAPVPPTPPAPPVVRSGRDGITVTYADGRVETHRIPSAADIARSVPVIDVREGCDAGKDSTTHREFTDSSGRRHVRVRICTAGADRAAAMADRQARIAEREAERAARYEEMAADRAARQAELEAARAERSVQVVTLGRLRAARAQMAVNPSIPADARTQALREMDKSIARLSTDRD</sequence>
<dbReference type="Proteomes" id="UP000279959">
    <property type="component" value="Chromosome"/>
</dbReference>
<dbReference type="EMBL" id="AP018664">
    <property type="protein sequence ID" value="BBD98603.1"/>
    <property type="molecule type" value="Genomic_DNA"/>
</dbReference>
<reference evidence="3 4" key="1">
    <citation type="submission" date="2018-05" db="EMBL/GenBank/DDBJ databases">
        <title>Complete Genome Sequence of the Nonylphenol-Degrading Bacterium Sphingobium amiense DSM 16289T.</title>
        <authorList>
            <person name="Ootsuka M."/>
            <person name="Nishizawa T."/>
            <person name="Ohta H."/>
        </authorList>
    </citation>
    <scope>NUCLEOTIDE SEQUENCE [LARGE SCALE GENOMIC DNA]</scope>
    <source>
        <strain evidence="3 4">DSM 16289</strain>
    </source>
</reference>
<gene>
    <name evidence="3" type="ORF">SAMIE_1021040</name>
</gene>
<feature type="domain" description="Peptidase M56" evidence="2">
    <location>
        <begin position="6"/>
        <end position="268"/>
    </location>
</feature>
<dbReference type="PANTHER" id="PTHR34978:SF3">
    <property type="entry name" value="SLR0241 PROTEIN"/>
    <property type="match status" value="1"/>
</dbReference>